<evidence type="ECO:0000259" key="8">
    <source>
        <dbReference type="Pfam" id="PF00479"/>
    </source>
</evidence>
<accession>A0A931CNQ2</accession>
<gene>
    <name evidence="6" type="primary">zwf</name>
    <name evidence="10" type="ORF">IV500_09150</name>
</gene>
<evidence type="ECO:0000256" key="3">
    <source>
        <dbReference type="ARBA" id="ARBA00022857"/>
    </source>
</evidence>
<evidence type="ECO:0000256" key="6">
    <source>
        <dbReference type="HAMAP-Rule" id="MF_00966"/>
    </source>
</evidence>
<keyword evidence="11" id="KW-1185">Reference proteome</keyword>
<organism evidence="10 11">
    <name type="scientific">Arthrobacter terrae</name>
    <dbReference type="NCBI Taxonomy" id="2935737"/>
    <lineage>
        <taxon>Bacteria</taxon>
        <taxon>Bacillati</taxon>
        <taxon>Actinomycetota</taxon>
        <taxon>Actinomycetes</taxon>
        <taxon>Micrococcales</taxon>
        <taxon>Micrococcaceae</taxon>
        <taxon>Arthrobacter</taxon>
    </lineage>
</organism>
<evidence type="ECO:0000313" key="10">
    <source>
        <dbReference type="EMBL" id="MBG0739550.1"/>
    </source>
</evidence>
<dbReference type="InterPro" id="IPR022675">
    <property type="entry name" value="G6P_DH_C"/>
</dbReference>
<dbReference type="SUPFAM" id="SSF55347">
    <property type="entry name" value="Glyceraldehyde-3-phosphate dehydrogenase-like, C-terminal domain"/>
    <property type="match status" value="1"/>
</dbReference>
<dbReference type="PANTHER" id="PTHR23429:SF0">
    <property type="entry name" value="GLUCOSE-6-PHOSPHATE 1-DEHYDROGENASE"/>
    <property type="match status" value="1"/>
</dbReference>
<comment type="catalytic activity">
    <reaction evidence="6">
        <text>D-glucose 6-phosphate + NADP(+) = 6-phospho-D-glucono-1,5-lactone + NADPH + H(+)</text>
        <dbReference type="Rhea" id="RHEA:15841"/>
        <dbReference type="ChEBI" id="CHEBI:15378"/>
        <dbReference type="ChEBI" id="CHEBI:57783"/>
        <dbReference type="ChEBI" id="CHEBI:57955"/>
        <dbReference type="ChEBI" id="CHEBI:58349"/>
        <dbReference type="ChEBI" id="CHEBI:61548"/>
        <dbReference type="EC" id="1.1.1.49"/>
    </reaction>
</comment>
<dbReference type="AlphaFoldDB" id="A0A931CNQ2"/>
<keyword evidence="5 6" id="KW-0119">Carbohydrate metabolism</keyword>
<evidence type="ECO:0000256" key="2">
    <source>
        <dbReference type="ARBA" id="ARBA00022526"/>
    </source>
</evidence>
<dbReference type="EMBL" id="JADNYM010000010">
    <property type="protein sequence ID" value="MBG0739550.1"/>
    <property type="molecule type" value="Genomic_DNA"/>
</dbReference>
<proteinExistence type="inferred from homology"/>
<feature type="domain" description="Glucose-6-phosphate dehydrogenase C-terminal" evidence="9">
    <location>
        <begin position="178"/>
        <end position="456"/>
    </location>
</feature>
<dbReference type="InterPro" id="IPR036291">
    <property type="entry name" value="NAD(P)-bd_dom_sf"/>
</dbReference>
<evidence type="ECO:0000256" key="5">
    <source>
        <dbReference type="ARBA" id="ARBA00023277"/>
    </source>
</evidence>
<feature type="binding site" evidence="6">
    <location>
        <position position="203"/>
    </location>
    <ligand>
        <name>substrate</name>
    </ligand>
</feature>
<feature type="binding site" evidence="6">
    <location>
        <position position="165"/>
    </location>
    <ligand>
        <name>substrate</name>
    </ligand>
</feature>
<dbReference type="Gene3D" id="3.40.50.720">
    <property type="entry name" value="NAD(P)-binding Rossmann-like Domain"/>
    <property type="match status" value="1"/>
</dbReference>
<name>A0A931CNQ2_9MICC</name>
<dbReference type="InterPro" id="IPR022674">
    <property type="entry name" value="G6P_DH_NAD-bd"/>
</dbReference>
<comment type="similarity">
    <text evidence="6">Belongs to the glucose-6-phosphate dehydrogenase family.</text>
</comment>
<dbReference type="Pfam" id="PF02781">
    <property type="entry name" value="G6PD_C"/>
    <property type="match status" value="1"/>
</dbReference>
<dbReference type="EC" id="1.1.1.49" evidence="6"/>
<dbReference type="NCBIfam" id="NF009492">
    <property type="entry name" value="PRK12853.1-3"/>
    <property type="match status" value="1"/>
</dbReference>
<dbReference type="Gene3D" id="3.30.360.10">
    <property type="entry name" value="Dihydrodipicolinate Reductase, domain 2"/>
    <property type="match status" value="1"/>
</dbReference>
<keyword evidence="2 6" id="KW-0313">Glucose metabolism</keyword>
<dbReference type="Proteomes" id="UP000655366">
    <property type="component" value="Unassembled WGS sequence"/>
</dbReference>
<reference evidence="10 11" key="1">
    <citation type="submission" date="2020-11" db="EMBL/GenBank/DDBJ databases">
        <title>Arthrobacter antarcticus sp. nov., isolated from Antarctic Soil.</title>
        <authorList>
            <person name="Li J."/>
        </authorList>
    </citation>
    <scope>NUCLEOTIDE SEQUENCE [LARGE SCALE GENOMIC DNA]</scope>
    <source>
        <strain evidence="10 11">Z1-20</strain>
    </source>
</reference>
<dbReference type="SUPFAM" id="SSF51735">
    <property type="entry name" value="NAD(P)-binding Rossmann-fold domains"/>
    <property type="match status" value="1"/>
</dbReference>
<dbReference type="RefSeq" id="WP_196396502.1">
    <property type="nucleotide sequence ID" value="NZ_JADNYM010000010.1"/>
</dbReference>
<comment type="function">
    <text evidence="6">Catalyzes the oxidation of glucose 6-phosphate to 6-phosphogluconolactone.</text>
</comment>
<dbReference type="PIRSF" id="PIRSF000110">
    <property type="entry name" value="G6PD"/>
    <property type="match status" value="1"/>
</dbReference>
<feature type="binding site" evidence="6">
    <location>
        <position position="222"/>
    </location>
    <ligand>
        <name>substrate</name>
    </ligand>
</feature>
<evidence type="ECO:0000313" key="11">
    <source>
        <dbReference type="Proteomes" id="UP000655366"/>
    </source>
</evidence>
<protein>
    <recommendedName>
        <fullName evidence="6">Glucose-6-phosphate 1-dehydrogenase</fullName>
        <shortName evidence="6">G6PD</shortName>
        <ecNumber evidence="6">1.1.1.49</ecNumber>
    </recommendedName>
</protein>
<dbReference type="GO" id="GO:0009051">
    <property type="term" value="P:pentose-phosphate shunt, oxidative branch"/>
    <property type="evidence" value="ECO:0007669"/>
    <property type="project" value="TreeGrafter"/>
</dbReference>
<dbReference type="HAMAP" id="MF_00966">
    <property type="entry name" value="G6PD"/>
    <property type="match status" value="1"/>
</dbReference>
<evidence type="ECO:0000256" key="4">
    <source>
        <dbReference type="ARBA" id="ARBA00023002"/>
    </source>
</evidence>
<comment type="pathway">
    <text evidence="1 6">Carbohydrate degradation; pentose phosphate pathway; D-ribulose 5-phosphate from D-glucose 6-phosphate (oxidative stage): step 1/3.</text>
</comment>
<dbReference type="InterPro" id="IPR001282">
    <property type="entry name" value="G6P_DH"/>
</dbReference>
<feature type="binding site" evidence="6">
    <location>
        <begin position="84"/>
        <end position="85"/>
    </location>
    <ligand>
        <name>NADP(+)</name>
        <dbReference type="ChEBI" id="CHEBI:58349"/>
    </ligand>
</feature>
<feature type="binding site" evidence="6">
    <location>
        <position position="135"/>
    </location>
    <ligand>
        <name>NADP(+)</name>
        <dbReference type="ChEBI" id="CHEBI:58349"/>
    </ligand>
</feature>
<dbReference type="GO" id="GO:0006006">
    <property type="term" value="P:glucose metabolic process"/>
    <property type="evidence" value="ECO:0007669"/>
    <property type="project" value="UniProtKB-KW"/>
</dbReference>
<keyword evidence="4 6" id="KW-0560">Oxidoreductase</keyword>
<dbReference type="GO" id="GO:0050661">
    <property type="term" value="F:NADP binding"/>
    <property type="evidence" value="ECO:0007669"/>
    <property type="project" value="UniProtKB-UniRule"/>
</dbReference>
<comment type="caution">
    <text evidence="10">The sequence shown here is derived from an EMBL/GenBank/DDBJ whole genome shotgun (WGS) entry which is preliminary data.</text>
</comment>
<dbReference type="PANTHER" id="PTHR23429">
    <property type="entry name" value="GLUCOSE-6-PHOSPHATE 1-DEHYDROGENASE G6PD"/>
    <property type="match status" value="1"/>
</dbReference>
<evidence type="ECO:0000256" key="1">
    <source>
        <dbReference type="ARBA" id="ARBA00004937"/>
    </source>
</evidence>
<dbReference type="GO" id="GO:0005829">
    <property type="term" value="C:cytosol"/>
    <property type="evidence" value="ECO:0007669"/>
    <property type="project" value="TreeGrafter"/>
</dbReference>
<feature type="domain" description="Glucose-6-phosphate dehydrogenase NAD-binding" evidence="8">
    <location>
        <begin position="10"/>
        <end position="174"/>
    </location>
</feature>
<dbReference type="Pfam" id="PF00479">
    <property type="entry name" value="G6PD_N"/>
    <property type="match status" value="1"/>
</dbReference>
<feature type="region of interest" description="Disordered" evidence="7">
    <location>
        <begin position="446"/>
        <end position="465"/>
    </location>
</feature>
<comment type="caution">
    <text evidence="6">Lacks conserved residue(s) required for the propagation of feature annotation.</text>
</comment>
<evidence type="ECO:0000259" key="9">
    <source>
        <dbReference type="Pfam" id="PF02781"/>
    </source>
</evidence>
<keyword evidence="3 6" id="KW-0521">NADP</keyword>
<feature type="active site" description="Proton acceptor" evidence="6">
    <location>
        <position position="227"/>
    </location>
</feature>
<feature type="binding site" evidence="6">
    <location>
        <position position="326"/>
    </location>
    <ligand>
        <name>substrate</name>
    </ligand>
</feature>
<feature type="binding site" evidence="6">
    <location>
        <position position="45"/>
    </location>
    <ligand>
        <name>NADP(+)</name>
        <dbReference type="ChEBI" id="CHEBI:58349"/>
    </ligand>
</feature>
<sequence>MTGKVSTILILGARGDLASRLLLPAVGQLLMTEPGRTLHLIGSGSGEWTDDTWRQRVKESFDSASVTGEAAASVLKSTTYLSGDVTAPKDLQKLIDACEGAPAIYFALPPAVVVQACAALERVRLPAGTVFALEKPFGTDEASAHALNQQILRLVPEEQIYRVDHFLGRSTVFNLLGLRFANGIFEPLWNSKYIEKVEIVYDEQLALEGRARYYDKAGALIDMIQSHLLQVMSVLAMEPPATLGAGDLRDAKGLVLRATHVFDDDPRASSRRARYTAGKVGERALPSYVDEAGVDPAMMTETLAEVTLDIANWRWAGVPFTLRSGKALAKRQREIIVTFKQVPHLPTGLTGLDTPTVLRIALAPDEMSLELNINGPGDPRVLKRVDLHAGFGPGHLLAYGEILSAILDGDPSLSVRGDTAEQCWRIVAPVLAAWGKEEVPLVDYAAGSQGPKEWNDTPLKGRNQF</sequence>
<dbReference type="GO" id="GO:0004345">
    <property type="term" value="F:glucose-6-phosphate dehydrogenase activity"/>
    <property type="evidence" value="ECO:0007669"/>
    <property type="project" value="UniProtKB-UniRule"/>
</dbReference>
<dbReference type="PRINTS" id="PR00079">
    <property type="entry name" value="G6PDHDRGNASE"/>
</dbReference>
<evidence type="ECO:0000256" key="7">
    <source>
        <dbReference type="SAM" id="MobiDB-lite"/>
    </source>
</evidence>